<name>W9CF89_SCLBF</name>
<comment type="caution">
    <text evidence="2">The sequence shown here is derived from an EMBL/GenBank/DDBJ whole genome shotgun (WGS) entry which is preliminary data.</text>
</comment>
<gene>
    <name evidence="2" type="ORF">SBOR_5074</name>
</gene>
<feature type="region of interest" description="Disordered" evidence="1">
    <location>
        <begin position="154"/>
        <end position="303"/>
    </location>
</feature>
<feature type="compositionally biased region" description="Basic and acidic residues" evidence="1">
    <location>
        <begin position="186"/>
        <end position="200"/>
    </location>
</feature>
<feature type="compositionally biased region" description="Basic and acidic residues" evidence="1">
    <location>
        <begin position="222"/>
        <end position="251"/>
    </location>
</feature>
<feature type="region of interest" description="Disordered" evidence="1">
    <location>
        <begin position="489"/>
        <end position="511"/>
    </location>
</feature>
<feature type="compositionally biased region" description="Low complexity" evidence="1">
    <location>
        <begin position="489"/>
        <end position="499"/>
    </location>
</feature>
<proteinExistence type="predicted"/>
<feature type="compositionally biased region" description="Basic and acidic residues" evidence="1">
    <location>
        <begin position="258"/>
        <end position="303"/>
    </location>
</feature>
<organism evidence="2 3">
    <name type="scientific">Sclerotinia borealis (strain F-4128)</name>
    <dbReference type="NCBI Taxonomy" id="1432307"/>
    <lineage>
        <taxon>Eukaryota</taxon>
        <taxon>Fungi</taxon>
        <taxon>Dikarya</taxon>
        <taxon>Ascomycota</taxon>
        <taxon>Pezizomycotina</taxon>
        <taxon>Leotiomycetes</taxon>
        <taxon>Helotiales</taxon>
        <taxon>Sclerotiniaceae</taxon>
        <taxon>Sclerotinia</taxon>
    </lineage>
</organism>
<evidence type="ECO:0000313" key="2">
    <source>
        <dbReference type="EMBL" id="ESZ94531.1"/>
    </source>
</evidence>
<reference evidence="2 3" key="1">
    <citation type="journal article" date="2014" name="Genome Announc.">
        <title>Draft genome sequence of Sclerotinia borealis, a psychrophilic plant pathogenic fungus.</title>
        <authorList>
            <person name="Mardanov A.V."/>
            <person name="Beletsky A.V."/>
            <person name="Kadnikov V.V."/>
            <person name="Ignatov A.N."/>
            <person name="Ravin N.V."/>
        </authorList>
    </citation>
    <scope>NUCLEOTIDE SEQUENCE [LARGE SCALE GENOMIC DNA]</scope>
    <source>
        <strain evidence="3">F-4157</strain>
    </source>
</reference>
<dbReference type="HOGENOM" id="CLU_413299_0_0_1"/>
<dbReference type="Proteomes" id="UP000019487">
    <property type="component" value="Unassembled WGS sequence"/>
</dbReference>
<keyword evidence="3" id="KW-1185">Reference proteome</keyword>
<dbReference type="AlphaFoldDB" id="W9CF89"/>
<dbReference type="EMBL" id="AYSA01000239">
    <property type="protein sequence ID" value="ESZ94531.1"/>
    <property type="molecule type" value="Genomic_DNA"/>
</dbReference>
<evidence type="ECO:0000313" key="3">
    <source>
        <dbReference type="Proteomes" id="UP000019487"/>
    </source>
</evidence>
<evidence type="ECO:0000256" key="1">
    <source>
        <dbReference type="SAM" id="MobiDB-lite"/>
    </source>
</evidence>
<sequence>MTTVKPMTEERQHHSWGLLVQGRPATPSEGRAQQYTRIGPKDSQSLITHNNGTCLEFGPWDPVDEFDPTKPFNQQILLIDTTIKDIQSVRIRHNDVVGDDSDVFKGFRTVPYSGEVQLHRYPNGETYSQVPSYYASVSATPSMYSTANKSDVLGEAHPGLSSDTRFGVLVPNQQQGPGRGTSAYQRFDRPNNRGNNHGERGGYAQHLNRRGRRDAQFGRGQGRGDGRGHGHDGETRGGHHHESGGHHRNFDGGHSGHQNRDHEFESYRHREHQFQHHEHREHEFEPYRHREHESRPDQRWDDHAHHDTATRNHEGGNRVYDGYNGGGYPHVSMSHGQQAPIFPGYEEANPLIPPPEYRAGVMDYLPPLHYLQAAPANVGPFGLPSVYPPAIPNEVPVYGYTRIGGHNEPTHHSPVANVESHVGLRSPYFQPDYDVGIAVPMGPDQGRMATGPRPQVVLPPTTPGSQPFVGNPDDYAGFLVANVHLSRSFRPSPGRSPMRTTTDEGSPIMRPRRHATGPAIQYAQAYHARGGSGSGTDLRRMATAQSGFMIAEPRSSPSAGVFSPAQGSPRYGNMHSMTARSSPGVSFSNMNPVLSSMGRTASSDELSYAGFSISGQQAGAVSGPPTPPANPGRRWFETRQYVADGSRMSSPGFASSAYNGAYNGAFYANARSEDGRM</sequence>
<protein>
    <submittedName>
        <fullName evidence="2">Uncharacterized protein</fullName>
    </submittedName>
</protein>
<accession>W9CF89</accession>
<dbReference type="OrthoDB" id="3550918at2759"/>